<comment type="cofactor">
    <cofactor evidence="8">
        <name>[4Fe-4S] cluster</name>
        <dbReference type="ChEBI" id="CHEBI:49883"/>
    </cofactor>
    <text evidence="8">Binds 2 [4Fe-4S] clusters. One cluster is coordinated with 3 cysteines and an exchangeable S-adenosyl-L-methionine.</text>
</comment>
<name>A0A1Y6K7S8_9CHLR</name>
<evidence type="ECO:0000256" key="5">
    <source>
        <dbReference type="ARBA" id="ARBA00022723"/>
    </source>
</evidence>
<sequence length="444" mass="49435">MTKQAKGTYHLVSLGCPKNLVDSESMSRLLNQRGLVASSIPEKSEYLIVNTCGFLTAARREAITILRSLVSEKQPWQKLIATGCMPELHRQELLDSVPGLDGILGTRRWMDILDLIDQVDRHDRKRPYLHCSQITSDPVETRRVAIQGGSAYLKIADGCRRSCSYCLIPLIKGNLISRPIDEIIKDAKALQDLGIKEIILIAQDTTDYGHDLGMQDGLTRLLEALLKAVPHIPWIRLLYAFPGYVTDNLIQLMKNEAQVLPYLDIPLQHADPAVLRAMRRPSDIEAVSRAIAHIRAEIEGIALRTTMIVGFPGEDDLAFQRLVDFVQTQRFDHLGTFAYSFEPGAPAEPLGDPISEDTKADRVEQLMHIQAEISLARNQSFIDKVLDVIIEGIDDENRISIGRSYRDAPEIDGLVIVEGIAPIGEIVAVKIHSAITYDLIGKLV</sequence>
<evidence type="ECO:0000259" key="9">
    <source>
        <dbReference type="PROSITE" id="PS50926"/>
    </source>
</evidence>
<dbReference type="SFLD" id="SFLDG01082">
    <property type="entry name" value="B12-binding_domain_containing"/>
    <property type="match status" value="1"/>
</dbReference>
<keyword evidence="3 8" id="KW-0808">Transferase</keyword>
<evidence type="ECO:0000256" key="7">
    <source>
        <dbReference type="ARBA" id="ARBA00023014"/>
    </source>
</evidence>
<dbReference type="SUPFAM" id="SSF102114">
    <property type="entry name" value="Radical SAM enzymes"/>
    <property type="match status" value="1"/>
</dbReference>
<dbReference type="InterPro" id="IPR013848">
    <property type="entry name" value="Methylthiotransferase_N"/>
</dbReference>
<dbReference type="SMART" id="SM00729">
    <property type="entry name" value="Elp3"/>
    <property type="match status" value="1"/>
</dbReference>
<dbReference type="PROSITE" id="PS50926">
    <property type="entry name" value="TRAM"/>
    <property type="match status" value="1"/>
</dbReference>
<dbReference type="InterPro" id="IPR020612">
    <property type="entry name" value="Methylthiotransferase_CS"/>
</dbReference>
<evidence type="ECO:0000259" key="10">
    <source>
        <dbReference type="PROSITE" id="PS51449"/>
    </source>
</evidence>
<comment type="similarity">
    <text evidence="8">Belongs to the methylthiotransferase family. RimO subfamily.</text>
</comment>
<keyword evidence="4 8" id="KW-0949">S-adenosyl-L-methionine</keyword>
<dbReference type="SFLD" id="SFLDS00029">
    <property type="entry name" value="Radical_SAM"/>
    <property type="match status" value="1"/>
</dbReference>
<dbReference type="RefSeq" id="WP_157891722.1">
    <property type="nucleotide sequence ID" value="NZ_LT859958.1"/>
</dbReference>
<dbReference type="Pfam" id="PF00919">
    <property type="entry name" value="UPF0004"/>
    <property type="match status" value="1"/>
</dbReference>
<dbReference type="GO" id="GO:0005840">
    <property type="term" value="C:ribosome"/>
    <property type="evidence" value="ECO:0007669"/>
    <property type="project" value="UniProtKB-KW"/>
</dbReference>
<evidence type="ECO:0000313" key="12">
    <source>
        <dbReference type="EMBL" id="SMX54080.1"/>
    </source>
</evidence>
<evidence type="ECO:0000256" key="8">
    <source>
        <dbReference type="HAMAP-Rule" id="MF_01865"/>
    </source>
</evidence>
<dbReference type="Pfam" id="PF18693">
    <property type="entry name" value="TRAM_2"/>
    <property type="match status" value="1"/>
</dbReference>
<dbReference type="PROSITE" id="PS51449">
    <property type="entry name" value="MTTASE_N"/>
    <property type="match status" value="1"/>
</dbReference>
<proteinExistence type="inferred from homology"/>
<organism evidence="12 13">
    <name type="scientific">Candidatus Brevifilum fermentans</name>
    <dbReference type="NCBI Taxonomy" id="1986204"/>
    <lineage>
        <taxon>Bacteria</taxon>
        <taxon>Bacillati</taxon>
        <taxon>Chloroflexota</taxon>
        <taxon>Anaerolineae</taxon>
        <taxon>Anaerolineales</taxon>
        <taxon>Anaerolineaceae</taxon>
        <taxon>Candidatus Brevifilum</taxon>
    </lineage>
</organism>
<dbReference type="GO" id="GO:0051539">
    <property type="term" value="F:4 iron, 4 sulfur cluster binding"/>
    <property type="evidence" value="ECO:0007669"/>
    <property type="project" value="UniProtKB-UniRule"/>
</dbReference>
<keyword evidence="13" id="KW-1185">Reference proteome</keyword>
<dbReference type="InterPro" id="IPR005839">
    <property type="entry name" value="Methylthiotransferase"/>
</dbReference>
<dbReference type="PROSITE" id="PS51918">
    <property type="entry name" value="RADICAL_SAM"/>
    <property type="match status" value="1"/>
</dbReference>
<dbReference type="InterPro" id="IPR038135">
    <property type="entry name" value="Methylthiotransferase_N_sf"/>
</dbReference>
<dbReference type="SFLD" id="SFLDF00274">
    <property type="entry name" value="ribosomal_protein_S12_methylth"/>
    <property type="match status" value="1"/>
</dbReference>
<evidence type="ECO:0000256" key="2">
    <source>
        <dbReference type="ARBA" id="ARBA00022490"/>
    </source>
</evidence>
<evidence type="ECO:0000256" key="6">
    <source>
        <dbReference type="ARBA" id="ARBA00023004"/>
    </source>
</evidence>
<accession>A0A1Y6K7S8</accession>
<dbReference type="FunFam" id="3.80.30.20:FF:000001">
    <property type="entry name" value="tRNA-2-methylthio-N(6)-dimethylallyladenosine synthase 2"/>
    <property type="match status" value="1"/>
</dbReference>
<keyword evidence="1 8" id="KW-0004">4Fe-4S</keyword>
<feature type="binding site" evidence="8">
    <location>
        <position position="84"/>
    </location>
    <ligand>
        <name>[4Fe-4S] cluster</name>
        <dbReference type="ChEBI" id="CHEBI:49883"/>
        <label>1</label>
    </ligand>
</feature>
<dbReference type="InterPro" id="IPR007197">
    <property type="entry name" value="rSAM"/>
</dbReference>
<dbReference type="InterPro" id="IPR005840">
    <property type="entry name" value="Ribosomal_uS12_MeSTrfase_RimO"/>
</dbReference>
<dbReference type="Pfam" id="PF04055">
    <property type="entry name" value="Radical_SAM"/>
    <property type="match status" value="1"/>
</dbReference>
<dbReference type="PANTHER" id="PTHR43837">
    <property type="entry name" value="RIBOSOMAL PROTEIN S12 METHYLTHIOTRANSFERASE RIMO"/>
    <property type="match status" value="1"/>
</dbReference>
<gene>
    <name evidence="8 12" type="primary">rimO</name>
    <name evidence="12" type="ORF">CFX1CAM_1015</name>
</gene>
<dbReference type="GO" id="GO:0046872">
    <property type="term" value="F:metal ion binding"/>
    <property type="evidence" value="ECO:0007669"/>
    <property type="project" value="UniProtKB-KW"/>
</dbReference>
<feature type="binding site" evidence="8">
    <location>
        <position position="159"/>
    </location>
    <ligand>
        <name>[4Fe-4S] cluster</name>
        <dbReference type="ChEBI" id="CHEBI:49883"/>
        <label>2</label>
        <note>4Fe-4S-S-AdoMet</note>
    </ligand>
</feature>
<dbReference type="KEGG" id="abat:CFX1CAM_1015"/>
<protein>
    <recommendedName>
        <fullName evidence="8">Ribosomal protein uS12 methylthiotransferase RimO</fullName>
        <shortName evidence="8">uS12 MTTase</shortName>
        <shortName evidence="8">uS12 methylthiotransferase</shortName>
        <ecNumber evidence="8">2.8.4.4</ecNumber>
    </recommendedName>
    <alternativeName>
        <fullName evidence="8">Ribosomal protein uS12 (aspartate-C(3))-methylthiotransferase</fullName>
    </alternativeName>
    <alternativeName>
        <fullName evidence="8">Ribosome maturation factor RimO</fullName>
    </alternativeName>
</protein>
<feature type="binding site" evidence="8">
    <location>
        <position position="16"/>
    </location>
    <ligand>
        <name>[4Fe-4S] cluster</name>
        <dbReference type="ChEBI" id="CHEBI:49883"/>
        <label>1</label>
    </ligand>
</feature>
<comment type="subcellular location">
    <subcellularLocation>
        <location evidence="8">Cytoplasm</location>
    </subcellularLocation>
</comment>
<dbReference type="GO" id="GO:0103039">
    <property type="term" value="F:protein methylthiotransferase activity"/>
    <property type="evidence" value="ECO:0007669"/>
    <property type="project" value="UniProtKB-EC"/>
</dbReference>
<keyword evidence="6 8" id="KW-0408">Iron</keyword>
<dbReference type="PROSITE" id="PS01278">
    <property type="entry name" value="MTTASE_RADICAL"/>
    <property type="match status" value="1"/>
</dbReference>
<dbReference type="InterPro" id="IPR058240">
    <property type="entry name" value="rSAM_sf"/>
</dbReference>
<dbReference type="InterPro" id="IPR023404">
    <property type="entry name" value="rSAM_horseshoe"/>
</dbReference>
<keyword evidence="12" id="KW-0689">Ribosomal protein</keyword>
<dbReference type="SFLD" id="SFLDG01061">
    <property type="entry name" value="methylthiotransferase"/>
    <property type="match status" value="1"/>
</dbReference>
<dbReference type="PANTHER" id="PTHR43837:SF1">
    <property type="entry name" value="RIBOSOMAL PROTEIN US12 METHYLTHIOTRANSFERASE RIMO"/>
    <property type="match status" value="1"/>
</dbReference>
<dbReference type="Gene3D" id="3.40.50.12160">
    <property type="entry name" value="Methylthiotransferase, N-terminal domain"/>
    <property type="match status" value="1"/>
</dbReference>
<feature type="domain" description="Radical SAM core" evidence="11">
    <location>
        <begin position="145"/>
        <end position="376"/>
    </location>
</feature>
<feature type="binding site" evidence="8">
    <location>
        <position position="166"/>
    </location>
    <ligand>
        <name>[4Fe-4S] cluster</name>
        <dbReference type="ChEBI" id="CHEBI:49883"/>
        <label>2</label>
        <note>4Fe-4S-S-AdoMet</note>
    </ligand>
</feature>
<dbReference type="EC" id="2.8.4.4" evidence="8"/>
<dbReference type="GO" id="GO:0035600">
    <property type="term" value="P:tRNA methylthiolation"/>
    <property type="evidence" value="ECO:0007669"/>
    <property type="project" value="UniProtKB-ARBA"/>
</dbReference>
<dbReference type="NCBIfam" id="TIGR01125">
    <property type="entry name" value="30S ribosomal protein S12 methylthiotransferase RimO"/>
    <property type="match status" value="1"/>
</dbReference>
<dbReference type="Proteomes" id="UP000195514">
    <property type="component" value="Chromosome I"/>
</dbReference>
<reference evidence="13" key="1">
    <citation type="submission" date="2017-05" db="EMBL/GenBank/DDBJ databases">
        <authorList>
            <person name="Kirkegaard R."/>
            <person name="Mcilroy J S."/>
        </authorList>
    </citation>
    <scope>NUCLEOTIDE SEQUENCE [LARGE SCALE GENOMIC DNA]</scope>
</reference>
<evidence type="ECO:0000259" key="11">
    <source>
        <dbReference type="PROSITE" id="PS51918"/>
    </source>
</evidence>
<keyword evidence="5 8" id="KW-0479">Metal-binding</keyword>
<dbReference type="GO" id="GO:0005829">
    <property type="term" value="C:cytosol"/>
    <property type="evidence" value="ECO:0007669"/>
    <property type="project" value="TreeGrafter"/>
</dbReference>
<feature type="domain" description="MTTase N-terminal" evidence="10">
    <location>
        <begin position="7"/>
        <end position="121"/>
    </location>
</feature>
<dbReference type="OrthoDB" id="9805215at2"/>
<dbReference type="InterPro" id="IPR002792">
    <property type="entry name" value="TRAM_dom"/>
</dbReference>
<dbReference type="InterPro" id="IPR012340">
    <property type="entry name" value="NA-bd_OB-fold"/>
</dbReference>
<dbReference type="CDD" id="cd01335">
    <property type="entry name" value="Radical_SAM"/>
    <property type="match status" value="1"/>
</dbReference>
<evidence type="ECO:0000256" key="3">
    <source>
        <dbReference type="ARBA" id="ARBA00022679"/>
    </source>
</evidence>
<keyword evidence="7 8" id="KW-0411">Iron-sulfur</keyword>
<comment type="catalytic activity">
    <reaction evidence="8">
        <text>L-aspartate(89)-[ribosomal protein uS12]-hydrogen + (sulfur carrier)-SH + AH2 + 2 S-adenosyl-L-methionine = 3-methylsulfanyl-L-aspartate(89)-[ribosomal protein uS12]-hydrogen + (sulfur carrier)-H + 5'-deoxyadenosine + L-methionine + A + S-adenosyl-L-homocysteine + 2 H(+)</text>
        <dbReference type="Rhea" id="RHEA:37087"/>
        <dbReference type="Rhea" id="RHEA-COMP:10460"/>
        <dbReference type="Rhea" id="RHEA-COMP:10461"/>
        <dbReference type="Rhea" id="RHEA-COMP:14737"/>
        <dbReference type="Rhea" id="RHEA-COMP:14739"/>
        <dbReference type="ChEBI" id="CHEBI:13193"/>
        <dbReference type="ChEBI" id="CHEBI:15378"/>
        <dbReference type="ChEBI" id="CHEBI:17319"/>
        <dbReference type="ChEBI" id="CHEBI:17499"/>
        <dbReference type="ChEBI" id="CHEBI:29917"/>
        <dbReference type="ChEBI" id="CHEBI:29961"/>
        <dbReference type="ChEBI" id="CHEBI:57844"/>
        <dbReference type="ChEBI" id="CHEBI:57856"/>
        <dbReference type="ChEBI" id="CHEBI:59789"/>
        <dbReference type="ChEBI" id="CHEBI:64428"/>
        <dbReference type="ChEBI" id="CHEBI:73599"/>
        <dbReference type="EC" id="2.8.4.4"/>
    </reaction>
</comment>
<feature type="binding site" evidence="8">
    <location>
        <position position="163"/>
    </location>
    <ligand>
        <name>[4Fe-4S] cluster</name>
        <dbReference type="ChEBI" id="CHEBI:49883"/>
        <label>2</label>
        <note>4Fe-4S-S-AdoMet</note>
    </ligand>
</feature>
<keyword evidence="2 8" id="KW-0963">Cytoplasm</keyword>
<dbReference type="AlphaFoldDB" id="A0A1Y6K7S8"/>
<evidence type="ECO:0000256" key="1">
    <source>
        <dbReference type="ARBA" id="ARBA00022485"/>
    </source>
</evidence>
<dbReference type="GO" id="GO:0035599">
    <property type="term" value="F:aspartic acid methylthiotransferase activity"/>
    <property type="evidence" value="ECO:0007669"/>
    <property type="project" value="TreeGrafter"/>
</dbReference>
<dbReference type="HAMAP" id="MF_01865">
    <property type="entry name" value="MTTase_RimO"/>
    <property type="match status" value="1"/>
</dbReference>
<dbReference type="InterPro" id="IPR006638">
    <property type="entry name" value="Elp3/MiaA/NifB-like_rSAM"/>
</dbReference>
<dbReference type="EMBL" id="LT859958">
    <property type="protein sequence ID" value="SMX54080.1"/>
    <property type="molecule type" value="Genomic_DNA"/>
</dbReference>
<keyword evidence="12" id="KW-0687">Ribonucleoprotein</keyword>
<evidence type="ECO:0000256" key="4">
    <source>
        <dbReference type="ARBA" id="ARBA00022691"/>
    </source>
</evidence>
<dbReference type="Gene3D" id="3.80.30.20">
    <property type="entry name" value="tm_1862 like domain"/>
    <property type="match status" value="1"/>
</dbReference>
<comment type="function">
    <text evidence="8">Catalyzes the methylthiolation of an aspartic acid residue of ribosomal protein uS12.</text>
</comment>
<dbReference type="NCBIfam" id="TIGR00089">
    <property type="entry name" value="MiaB/RimO family radical SAM methylthiotransferase"/>
    <property type="match status" value="1"/>
</dbReference>
<evidence type="ECO:0000313" key="13">
    <source>
        <dbReference type="Proteomes" id="UP000195514"/>
    </source>
</evidence>
<feature type="domain" description="TRAM" evidence="9">
    <location>
        <begin position="379"/>
        <end position="444"/>
    </location>
</feature>
<feature type="binding site" evidence="8">
    <location>
        <position position="52"/>
    </location>
    <ligand>
        <name>[4Fe-4S] cluster</name>
        <dbReference type="ChEBI" id="CHEBI:49883"/>
        <label>1</label>
    </ligand>
</feature>
<dbReference type="Gene3D" id="2.40.50.140">
    <property type="entry name" value="Nucleic acid-binding proteins"/>
    <property type="match status" value="1"/>
</dbReference>